<comment type="caution">
    <text evidence="2">The sequence shown here is derived from an EMBL/GenBank/DDBJ whole genome shotgun (WGS) entry which is preliminary data.</text>
</comment>
<dbReference type="RefSeq" id="WP_341727315.1">
    <property type="nucleotide sequence ID" value="NZ_JBBWWT010000012.1"/>
</dbReference>
<feature type="signal peptide" evidence="1">
    <location>
        <begin position="1"/>
        <end position="27"/>
    </location>
</feature>
<evidence type="ECO:0000313" key="2">
    <source>
        <dbReference type="EMBL" id="MEL1266146.1"/>
    </source>
</evidence>
<dbReference type="EMBL" id="JBBWWT010000012">
    <property type="protein sequence ID" value="MEL1266146.1"/>
    <property type="molecule type" value="Genomic_DNA"/>
</dbReference>
<sequence length="156" mass="16403">MKPWFDNRHWLPIAALALMMLAPGAAAAGKKAAPKALTRAELPAGFVVGSGVPALALDVEIAEGKVVSSSPAIDGPGNLRATRSGDDTQTMLTVSSDLSVAVKFDLYMTLDGERFTYTGTCGLTPGISSFEMWRQPVLEFAMGNPRVVSSGRVSCD</sequence>
<proteinExistence type="predicted"/>
<organism evidence="2 3">
    <name type="scientific">Pseudoxanthomonas putridarboris</name>
    <dbReference type="NCBI Taxonomy" id="752605"/>
    <lineage>
        <taxon>Bacteria</taxon>
        <taxon>Pseudomonadati</taxon>
        <taxon>Pseudomonadota</taxon>
        <taxon>Gammaproteobacteria</taxon>
        <taxon>Lysobacterales</taxon>
        <taxon>Lysobacteraceae</taxon>
        <taxon>Pseudoxanthomonas</taxon>
    </lineage>
</organism>
<protein>
    <submittedName>
        <fullName evidence="2">Uncharacterized protein</fullName>
    </submittedName>
</protein>
<dbReference type="Proteomes" id="UP001459204">
    <property type="component" value="Unassembled WGS sequence"/>
</dbReference>
<keyword evidence="1" id="KW-0732">Signal</keyword>
<accession>A0ABU9J6Y6</accession>
<evidence type="ECO:0000256" key="1">
    <source>
        <dbReference type="SAM" id="SignalP"/>
    </source>
</evidence>
<reference evidence="2 3" key="1">
    <citation type="submission" date="2024-04" db="EMBL/GenBank/DDBJ databases">
        <title>Draft genome sequence of Pseudoxanthomonas putridarboris WD12.</title>
        <authorList>
            <person name="Oh J."/>
        </authorList>
    </citation>
    <scope>NUCLEOTIDE SEQUENCE [LARGE SCALE GENOMIC DNA]</scope>
    <source>
        <strain evidence="2 3">WD12</strain>
    </source>
</reference>
<evidence type="ECO:0000313" key="3">
    <source>
        <dbReference type="Proteomes" id="UP001459204"/>
    </source>
</evidence>
<gene>
    <name evidence="2" type="ORF">AAD027_17465</name>
</gene>
<name>A0ABU9J6Y6_9GAMM</name>
<feature type="chain" id="PRO_5045216069" evidence="1">
    <location>
        <begin position="28"/>
        <end position="156"/>
    </location>
</feature>
<keyword evidence="3" id="KW-1185">Reference proteome</keyword>